<dbReference type="EnsemblPlants" id="AET7Gv20906900.1">
    <property type="protein sequence ID" value="AET7Gv20906900.1"/>
    <property type="gene ID" value="AET7Gv20906900"/>
</dbReference>
<accession>A0A453SE48</accession>
<dbReference type="Proteomes" id="UP000015105">
    <property type="component" value="Chromosome 7D"/>
</dbReference>
<feature type="region of interest" description="Disordered" evidence="1">
    <location>
        <begin position="11"/>
        <end position="53"/>
    </location>
</feature>
<keyword evidence="3" id="KW-1185">Reference proteome</keyword>
<organism evidence="2 3">
    <name type="scientific">Aegilops tauschii subsp. strangulata</name>
    <name type="common">Goatgrass</name>
    <dbReference type="NCBI Taxonomy" id="200361"/>
    <lineage>
        <taxon>Eukaryota</taxon>
        <taxon>Viridiplantae</taxon>
        <taxon>Streptophyta</taxon>
        <taxon>Embryophyta</taxon>
        <taxon>Tracheophyta</taxon>
        <taxon>Spermatophyta</taxon>
        <taxon>Magnoliopsida</taxon>
        <taxon>Liliopsida</taxon>
        <taxon>Poales</taxon>
        <taxon>Poaceae</taxon>
        <taxon>BOP clade</taxon>
        <taxon>Pooideae</taxon>
        <taxon>Triticodae</taxon>
        <taxon>Triticeae</taxon>
        <taxon>Triticinae</taxon>
        <taxon>Aegilops</taxon>
    </lineage>
</organism>
<protein>
    <submittedName>
        <fullName evidence="2">Uncharacterized protein</fullName>
    </submittedName>
</protein>
<dbReference type="Gramene" id="AET7Gv20906900.1">
    <property type="protein sequence ID" value="AET7Gv20906900.1"/>
    <property type="gene ID" value="AET7Gv20906900"/>
</dbReference>
<reference evidence="2" key="5">
    <citation type="journal article" date="2021" name="G3 (Bethesda)">
        <title>Aegilops tauschii genome assembly Aet v5.0 features greater sequence contiguity and improved annotation.</title>
        <authorList>
            <person name="Wang L."/>
            <person name="Zhu T."/>
            <person name="Rodriguez J.C."/>
            <person name="Deal K.R."/>
            <person name="Dubcovsky J."/>
            <person name="McGuire P.E."/>
            <person name="Lux T."/>
            <person name="Spannagl M."/>
            <person name="Mayer K.F.X."/>
            <person name="Baldrich P."/>
            <person name="Meyers B.C."/>
            <person name="Huo N."/>
            <person name="Gu Y.Q."/>
            <person name="Zhou H."/>
            <person name="Devos K.M."/>
            <person name="Bennetzen J.L."/>
            <person name="Unver T."/>
            <person name="Budak H."/>
            <person name="Gulick P.J."/>
            <person name="Galiba G."/>
            <person name="Kalapos B."/>
            <person name="Nelson D.R."/>
            <person name="Li P."/>
            <person name="You F.M."/>
            <person name="Luo M.C."/>
            <person name="Dvorak J."/>
        </authorList>
    </citation>
    <scope>NUCLEOTIDE SEQUENCE [LARGE SCALE GENOMIC DNA]</scope>
    <source>
        <strain evidence="2">cv. AL8/78</strain>
    </source>
</reference>
<evidence type="ECO:0000313" key="2">
    <source>
        <dbReference type="EnsemblPlants" id="AET7Gv20906900.1"/>
    </source>
</evidence>
<reference evidence="3" key="2">
    <citation type="journal article" date="2017" name="Nat. Plants">
        <title>The Aegilops tauschii genome reveals multiple impacts of transposons.</title>
        <authorList>
            <person name="Zhao G."/>
            <person name="Zou C."/>
            <person name="Li K."/>
            <person name="Wang K."/>
            <person name="Li T."/>
            <person name="Gao L."/>
            <person name="Zhang X."/>
            <person name="Wang H."/>
            <person name="Yang Z."/>
            <person name="Liu X."/>
            <person name="Jiang W."/>
            <person name="Mao L."/>
            <person name="Kong X."/>
            <person name="Jiao Y."/>
            <person name="Jia J."/>
        </authorList>
    </citation>
    <scope>NUCLEOTIDE SEQUENCE [LARGE SCALE GENOMIC DNA]</scope>
    <source>
        <strain evidence="3">cv. AL8/78</strain>
    </source>
</reference>
<feature type="compositionally biased region" description="Low complexity" evidence="1">
    <location>
        <begin position="37"/>
        <end position="50"/>
    </location>
</feature>
<evidence type="ECO:0000313" key="3">
    <source>
        <dbReference type="Proteomes" id="UP000015105"/>
    </source>
</evidence>
<evidence type="ECO:0000256" key="1">
    <source>
        <dbReference type="SAM" id="MobiDB-lite"/>
    </source>
</evidence>
<dbReference type="AlphaFoldDB" id="A0A453SE48"/>
<reference evidence="3" key="1">
    <citation type="journal article" date="2014" name="Science">
        <title>Ancient hybridizations among the ancestral genomes of bread wheat.</title>
        <authorList>
            <consortium name="International Wheat Genome Sequencing Consortium,"/>
            <person name="Marcussen T."/>
            <person name="Sandve S.R."/>
            <person name="Heier L."/>
            <person name="Spannagl M."/>
            <person name="Pfeifer M."/>
            <person name="Jakobsen K.S."/>
            <person name="Wulff B.B."/>
            <person name="Steuernagel B."/>
            <person name="Mayer K.F."/>
            <person name="Olsen O.A."/>
        </authorList>
    </citation>
    <scope>NUCLEOTIDE SEQUENCE [LARGE SCALE GENOMIC DNA]</scope>
    <source>
        <strain evidence="3">cv. AL8/78</strain>
    </source>
</reference>
<reference evidence="2" key="4">
    <citation type="submission" date="2019-03" db="UniProtKB">
        <authorList>
            <consortium name="EnsemblPlants"/>
        </authorList>
    </citation>
    <scope>IDENTIFICATION</scope>
</reference>
<name>A0A453SE48_AEGTS</name>
<proteinExistence type="predicted"/>
<reference evidence="2" key="3">
    <citation type="journal article" date="2017" name="Nature">
        <title>Genome sequence of the progenitor of the wheat D genome Aegilops tauschii.</title>
        <authorList>
            <person name="Luo M.C."/>
            <person name="Gu Y.Q."/>
            <person name="Puiu D."/>
            <person name="Wang H."/>
            <person name="Twardziok S.O."/>
            <person name="Deal K.R."/>
            <person name="Huo N."/>
            <person name="Zhu T."/>
            <person name="Wang L."/>
            <person name="Wang Y."/>
            <person name="McGuire P.E."/>
            <person name="Liu S."/>
            <person name="Long H."/>
            <person name="Ramasamy R.K."/>
            <person name="Rodriguez J.C."/>
            <person name="Van S.L."/>
            <person name="Yuan L."/>
            <person name="Wang Z."/>
            <person name="Xia Z."/>
            <person name="Xiao L."/>
            <person name="Anderson O.D."/>
            <person name="Ouyang S."/>
            <person name="Liang Y."/>
            <person name="Zimin A.V."/>
            <person name="Pertea G."/>
            <person name="Qi P."/>
            <person name="Bennetzen J.L."/>
            <person name="Dai X."/>
            <person name="Dawson M.W."/>
            <person name="Muller H.G."/>
            <person name="Kugler K."/>
            <person name="Rivarola-Duarte L."/>
            <person name="Spannagl M."/>
            <person name="Mayer K.F.X."/>
            <person name="Lu F.H."/>
            <person name="Bevan M.W."/>
            <person name="Leroy P."/>
            <person name="Li P."/>
            <person name="You F.M."/>
            <person name="Sun Q."/>
            <person name="Liu Z."/>
            <person name="Lyons E."/>
            <person name="Wicker T."/>
            <person name="Salzberg S.L."/>
            <person name="Devos K.M."/>
            <person name="Dvorak J."/>
        </authorList>
    </citation>
    <scope>NUCLEOTIDE SEQUENCE [LARGE SCALE GENOMIC DNA]</scope>
    <source>
        <strain evidence="2">cv. AL8/78</strain>
    </source>
</reference>
<sequence length="103" mass="10949">CGSPPRCCQLHGRRRPATSRISPSLLLGRLAEGNDGSGELRSSRLRSGGPLPEPSRIIRQLFNPIRSCSPTPLAGGSCVFLSPRRRLLPCSGGDPGCCFPVSH</sequence>